<keyword evidence="3 12" id="KW-0813">Transport</keyword>
<gene>
    <name evidence="17" type="primary">tbpA</name>
    <name evidence="17" type="ORF">BVG79_p1000136</name>
</gene>
<dbReference type="InterPro" id="IPR012910">
    <property type="entry name" value="Plug_dom"/>
</dbReference>
<evidence type="ECO:0000259" key="16">
    <source>
        <dbReference type="SMART" id="SM00965"/>
    </source>
</evidence>
<dbReference type="Gene3D" id="2.40.170.20">
    <property type="entry name" value="TonB-dependent receptor, beta-barrel domain"/>
    <property type="match status" value="1"/>
</dbReference>
<keyword evidence="18" id="KW-1185">Reference proteome</keyword>
<dbReference type="InterPro" id="IPR037066">
    <property type="entry name" value="Plug_dom_sf"/>
</dbReference>
<dbReference type="InterPro" id="IPR010917">
    <property type="entry name" value="TonB_rcpt_CS"/>
</dbReference>
<evidence type="ECO:0000256" key="6">
    <source>
        <dbReference type="ARBA" id="ARBA00022692"/>
    </source>
</evidence>
<keyword evidence="9 14" id="KW-0798">TonB box</keyword>
<evidence type="ECO:0000256" key="3">
    <source>
        <dbReference type="ARBA" id="ARBA00022448"/>
    </source>
</evidence>
<dbReference type="PANTHER" id="PTHR30069">
    <property type="entry name" value="TONB-DEPENDENT OUTER MEMBRANE RECEPTOR"/>
    <property type="match status" value="1"/>
</dbReference>
<dbReference type="InterPro" id="IPR039426">
    <property type="entry name" value="TonB-dep_rcpt-like"/>
</dbReference>
<feature type="short sequence motif" description="TonB C-terminal box" evidence="13">
    <location>
        <begin position="884"/>
        <end position="901"/>
    </location>
</feature>
<dbReference type="SUPFAM" id="SSF56935">
    <property type="entry name" value="Porins"/>
    <property type="match status" value="1"/>
</dbReference>
<dbReference type="Proteomes" id="UP000242447">
    <property type="component" value="Plasmid unnamed1"/>
</dbReference>
<dbReference type="Pfam" id="PF07715">
    <property type="entry name" value="Plug"/>
    <property type="match status" value="1"/>
</dbReference>
<dbReference type="SMART" id="SM00965">
    <property type="entry name" value="STN"/>
    <property type="match status" value="1"/>
</dbReference>
<dbReference type="PROSITE" id="PS01156">
    <property type="entry name" value="TONB_DEPENDENT_REC_2"/>
    <property type="match status" value="1"/>
</dbReference>
<dbReference type="GO" id="GO:0009279">
    <property type="term" value="C:cell outer membrane"/>
    <property type="evidence" value="ECO:0007669"/>
    <property type="project" value="UniProtKB-SubCell"/>
</dbReference>
<protein>
    <submittedName>
        <fullName evidence="17">TonB-dependent receptor</fullName>
    </submittedName>
</protein>
<organism evidence="17 18">
    <name type="scientific">Ketogulonicigenium robustum</name>
    <dbReference type="NCBI Taxonomy" id="92947"/>
    <lineage>
        <taxon>Bacteria</taxon>
        <taxon>Pseudomonadati</taxon>
        <taxon>Pseudomonadota</taxon>
        <taxon>Alphaproteobacteria</taxon>
        <taxon>Rhodobacterales</taxon>
        <taxon>Roseobacteraceae</taxon>
        <taxon>Ketogulonicigenium</taxon>
    </lineage>
</organism>
<keyword evidence="6 12" id="KW-0812">Transmembrane</keyword>
<evidence type="ECO:0000313" key="17">
    <source>
        <dbReference type="EMBL" id="ARO15938.1"/>
    </source>
</evidence>
<feature type="chain" id="PRO_5013184784" evidence="15">
    <location>
        <begin position="38"/>
        <end position="901"/>
    </location>
</feature>
<dbReference type="PANTHER" id="PTHR30069:SF41">
    <property type="entry name" value="HEME_HEMOPEXIN UTILIZATION PROTEIN C"/>
    <property type="match status" value="1"/>
</dbReference>
<dbReference type="Pfam" id="PF00593">
    <property type="entry name" value="TonB_dep_Rec_b-barrel"/>
    <property type="match status" value="1"/>
</dbReference>
<dbReference type="Pfam" id="PF07660">
    <property type="entry name" value="STN"/>
    <property type="match status" value="1"/>
</dbReference>
<accession>A0A1W6P354</accession>
<dbReference type="EMBL" id="CP019938">
    <property type="protein sequence ID" value="ARO15938.1"/>
    <property type="molecule type" value="Genomic_DNA"/>
</dbReference>
<dbReference type="Gene3D" id="2.170.130.10">
    <property type="entry name" value="TonB-dependent receptor, plug domain"/>
    <property type="match status" value="1"/>
</dbReference>
<proteinExistence type="inferred from homology"/>
<keyword evidence="8" id="KW-0408">Iron</keyword>
<keyword evidence="7 15" id="KW-0732">Signal</keyword>
<evidence type="ECO:0000256" key="10">
    <source>
        <dbReference type="ARBA" id="ARBA00023136"/>
    </source>
</evidence>
<keyword evidence="11 12" id="KW-0998">Cell outer membrane</keyword>
<dbReference type="KEGG" id="kro:BVG79_p1000136"/>
<keyword evidence="10 12" id="KW-0472">Membrane</keyword>
<dbReference type="GO" id="GO:0015344">
    <property type="term" value="F:siderophore uptake transmembrane transporter activity"/>
    <property type="evidence" value="ECO:0007669"/>
    <property type="project" value="TreeGrafter"/>
</dbReference>
<sequence>MAAKSSRPAPRQLLKTLLMSTLLATCGTIALAPAARAQAVESDVQFAVPAGPLGRALVQWGQQAGIQVSYLDAVTAGKTTGGLNARLAPQAALSQLLAGTGLRFTFADARSVVISAAPQGEDSAGLQLGTITIHGGGQLGSADSTYETAGSVDYLSDADIVQQRGTSVGDFIAGVPGVINGDNRNSGALDVNIRGMQGQGRVPVVIDGASQERTVYRGYNGARSGSYVDPDFIAEVAIEKGASAGADASGAVGGIVRMRTIGADDIVLPGASFGVRIRGGFNTNSTDVPDEMTPGGVIGGMFQVGQPSIVRDGGNMDRPSLLAPTGGNGSVALGFKSEYFDLVAAAAHRVNGNYFSGENGRGQARLVDRGDNGYGWNVIGYEGLSPWKGGEEILNTSTENTSYLLKGNLHFGDHSLEVGFNRYDSLFGEIMPTRLGTHTSAVGGFQSALDQLTLDTTTARYRWNPASDMIDLKVDMFRTDMDHRANNLITLWGGGVGNTYSMSRAVRDGITISNESRIAGFAGDFRLQYGGAWQRESIGLPDDMGDDPQEYLNNMDFAPRTGEREELSGFVNATWDITPAVTIGAGLRYADYQTTDQNMRFNIIGFYPNSQNLLVAGTPTTLSGHGLSNHLSLSWSPNDDLQLYARYADTMRMPSVFETVSGFSTAYLPADLRPEQARSIELGVNKTLYSVFGDSDRMRLHFAYYDNNIDDYLTRSNVIYPEPIGFQIGGLGMINLENARMRGFELAADYEFDAFSARLAWNHAITSRFCARPGTLHRQEDLCTEGGFVNSYALQHVPPKDTVSLQLGYRMLDDKLNIGTRISYFSERFTETTVESTSEIQPGRWRPYTLVDVFASYAIDERNQIDFAIDNLTDQYYMDALNAAMMPAPGRTIRVNFTTRF</sequence>
<evidence type="ECO:0000256" key="9">
    <source>
        <dbReference type="ARBA" id="ARBA00023077"/>
    </source>
</evidence>
<dbReference type="InterPro" id="IPR036942">
    <property type="entry name" value="Beta-barrel_TonB_sf"/>
</dbReference>
<evidence type="ECO:0000256" key="15">
    <source>
        <dbReference type="SAM" id="SignalP"/>
    </source>
</evidence>
<evidence type="ECO:0000256" key="8">
    <source>
        <dbReference type="ARBA" id="ARBA00023004"/>
    </source>
</evidence>
<evidence type="ECO:0000256" key="4">
    <source>
        <dbReference type="ARBA" id="ARBA00022452"/>
    </source>
</evidence>
<comment type="similarity">
    <text evidence="2 12 14">Belongs to the TonB-dependent receptor family.</text>
</comment>
<keyword evidence="17" id="KW-0614">Plasmid</keyword>
<evidence type="ECO:0000256" key="1">
    <source>
        <dbReference type="ARBA" id="ARBA00004571"/>
    </source>
</evidence>
<reference evidence="17 18" key="1">
    <citation type="submission" date="2017-02" db="EMBL/GenBank/DDBJ databases">
        <title>Ketogulonicigenium robustum SPU B003 Genome sequencing and assembly.</title>
        <authorList>
            <person name="Li Y."/>
            <person name="Liu L."/>
            <person name="Wang C."/>
            <person name="Zhang M."/>
            <person name="Zhang T."/>
            <person name="Zhang Y."/>
        </authorList>
    </citation>
    <scope>NUCLEOTIDE SEQUENCE [LARGE SCALE GENOMIC DNA]</scope>
    <source>
        <strain evidence="17 18">SPU_B003</strain>
        <plasmid evidence="17 18">unnamed1</plasmid>
    </source>
</reference>
<evidence type="ECO:0000256" key="7">
    <source>
        <dbReference type="ARBA" id="ARBA00022729"/>
    </source>
</evidence>
<comment type="subcellular location">
    <subcellularLocation>
        <location evidence="1 12">Cell outer membrane</location>
        <topology evidence="1 12">Multi-pass membrane protein</topology>
    </subcellularLocation>
</comment>
<keyword evidence="5" id="KW-0406">Ion transport</keyword>
<geneLocation type="plasmid" evidence="17">
    <name>unnamed1</name>
</geneLocation>
<evidence type="ECO:0000256" key="13">
    <source>
        <dbReference type="PROSITE-ProRule" id="PRU10144"/>
    </source>
</evidence>
<keyword evidence="4 12" id="KW-1134">Transmembrane beta strand</keyword>
<dbReference type="InterPro" id="IPR000531">
    <property type="entry name" value="Beta-barrel_TonB"/>
</dbReference>
<keyword evidence="5" id="KW-0410">Iron transport</keyword>
<keyword evidence="17" id="KW-0675">Receptor</keyword>
<dbReference type="PROSITE" id="PS51318">
    <property type="entry name" value="TAT"/>
    <property type="match status" value="1"/>
</dbReference>
<evidence type="ECO:0000256" key="14">
    <source>
        <dbReference type="RuleBase" id="RU003357"/>
    </source>
</evidence>
<name>A0A1W6P354_9RHOB</name>
<dbReference type="InterPro" id="IPR011662">
    <property type="entry name" value="Secretin/TonB_short_N"/>
</dbReference>
<dbReference type="PROSITE" id="PS52016">
    <property type="entry name" value="TONB_DEPENDENT_REC_3"/>
    <property type="match status" value="1"/>
</dbReference>
<dbReference type="AlphaFoldDB" id="A0A1W6P354"/>
<evidence type="ECO:0000256" key="11">
    <source>
        <dbReference type="ARBA" id="ARBA00023237"/>
    </source>
</evidence>
<dbReference type="RefSeq" id="WP_085787516.1">
    <property type="nucleotide sequence ID" value="NZ_CP019938.1"/>
</dbReference>
<evidence type="ECO:0000256" key="12">
    <source>
        <dbReference type="PROSITE-ProRule" id="PRU01360"/>
    </source>
</evidence>
<evidence type="ECO:0000256" key="2">
    <source>
        <dbReference type="ARBA" id="ARBA00009810"/>
    </source>
</evidence>
<evidence type="ECO:0000256" key="5">
    <source>
        <dbReference type="ARBA" id="ARBA00022496"/>
    </source>
</evidence>
<dbReference type="InterPro" id="IPR006311">
    <property type="entry name" value="TAT_signal"/>
</dbReference>
<evidence type="ECO:0000313" key="18">
    <source>
        <dbReference type="Proteomes" id="UP000242447"/>
    </source>
</evidence>
<feature type="signal peptide" evidence="15">
    <location>
        <begin position="1"/>
        <end position="37"/>
    </location>
</feature>
<feature type="domain" description="Secretin/TonB short N-terminal" evidence="16">
    <location>
        <begin position="66"/>
        <end position="117"/>
    </location>
</feature>
<dbReference type="OrthoDB" id="9796221at2"/>
<dbReference type="GO" id="GO:0044718">
    <property type="term" value="P:siderophore transmembrane transport"/>
    <property type="evidence" value="ECO:0007669"/>
    <property type="project" value="TreeGrafter"/>
</dbReference>
<dbReference type="Gene3D" id="3.55.50.30">
    <property type="match status" value="1"/>
</dbReference>